<reference evidence="2 3" key="1">
    <citation type="submission" date="2024-05" db="EMBL/GenBank/DDBJ databases">
        <authorList>
            <person name="Duchaud E."/>
        </authorList>
    </citation>
    <scope>NUCLEOTIDE SEQUENCE [LARGE SCALE GENOMIC DNA]</scope>
    <source>
        <strain evidence="2">Ena-SAMPLE-TAB-13-05-2024-13:56:06:370-140305</strain>
    </source>
</reference>
<name>A0ABM9PGI9_9FLAO</name>
<organism evidence="2 3">
    <name type="scientific">Tenacibaculum vairaonense</name>
    <dbReference type="NCBI Taxonomy" id="3137860"/>
    <lineage>
        <taxon>Bacteria</taxon>
        <taxon>Pseudomonadati</taxon>
        <taxon>Bacteroidota</taxon>
        <taxon>Flavobacteriia</taxon>
        <taxon>Flavobacteriales</taxon>
        <taxon>Flavobacteriaceae</taxon>
        <taxon>Tenacibaculum</taxon>
    </lineage>
</organism>
<sequence>MKIFRVSFLIMFCLILVSCSEREPEPENIEVQDFIWKGLNAYYFYQDNISDLSDRRFTSDQQLYSYLGGFNEPQNLFSSLLNGGDETSALIEDYTTLINTPLRNTRTYGIEFGIIAQPANAENVIGYVIHVLPNSNATTKNITRGEFFNVVDGTQLTRSNYEALLVSNENPITLEMTDFNGGAVSPNGKTVTLEKEDYEFPAIFKSNVIASGANNIGYLAYNNDFSAKYITELNNTFLNLKNQGVNQLVIDLRYNVSSESLSENLALLASMITGQFTNEPFIKEQWNTKAQDWFETHQPESIITNFVNQIDKDTPINSLNLEDVYFILDGQNFMGSPTTELLINSLKPYINVYVIGRETAGNNLGAILLYDSIDYDFENRNNRHTFALRPLVLKFLNKDNQSFDNGITPNIELCPNEDILNLGVLGEVSDPILDLTVNYINSGSVSTPPNCNLNTFDFLYNSIDNQRIDSYQTVTIERDLPNTN</sequence>
<evidence type="ECO:0000313" key="2">
    <source>
        <dbReference type="EMBL" id="CAL2104727.1"/>
    </source>
</evidence>
<gene>
    <name evidence="2" type="ORF">T190115A13A_100015</name>
</gene>
<evidence type="ECO:0000259" key="1">
    <source>
        <dbReference type="Pfam" id="PF18294"/>
    </source>
</evidence>
<comment type="caution">
    <text evidence="2">The sequence shown here is derived from an EMBL/GenBank/DDBJ whole genome shotgun (WGS) entry which is preliminary data.</text>
</comment>
<dbReference type="EMBL" id="CAXJRC010000001">
    <property type="protein sequence ID" value="CAL2104727.1"/>
    <property type="molecule type" value="Genomic_DNA"/>
</dbReference>
<protein>
    <submittedName>
        <fullName evidence="2">C-terminal processing protease CtpA/Prc, contains a PDZ domain</fullName>
    </submittedName>
</protein>
<dbReference type="Pfam" id="PF18294">
    <property type="entry name" value="Pept_S41_N"/>
    <property type="match status" value="1"/>
</dbReference>
<accession>A0ABM9PGI9</accession>
<dbReference type="InterPro" id="IPR036034">
    <property type="entry name" value="PDZ_sf"/>
</dbReference>
<dbReference type="PROSITE" id="PS51257">
    <property type="entry name" value="PROKAR_LIPOPROTEIN"/>
    <property type="match status" value="1"/>
</dbReference>
<dbReference type="InterPro" id="IPR029045">
    <property type="entry name" value="ClpP/crotonase-like_dom_sf"/>
</dbReference>
<dbReference type="Proteomes" id="UP001497602">
    <property type="component" value="Unassembled WGS sequence"/>
</dbReference>
<dbReference type="InterPro" id="IPR041613">
    <property type="entry name" value="Pept_S41_N"/>
</dbReference>
<keyword evidence="2" id="KW-0378">Hydrolase</keyword>
<keyword evidence="2" id="KW-0645">Protease</keyword>
<dbReference type="GO" id="GO:0008233">
    <property type="term" value="F:peptidase activity"/>
    <property type="evidence" value="ECO:0007669"/>
    <property type="project" value="UniProtKB-KW"/>
</dbReference>
<dbReference type="Gene3D" id="3.90.226.10">
    <property type="entry name" value="2-enoyl-CoA Hydratase, Chain A, domain 1"/>
    <property type="match status" value="1"/>
</dbReference>
<dbReference type="Gene3D" id="3.30.750.170">
    <property type="match status" value="1"/>
</dbReference>
<dbReference type="Gene3D" id="2.30.42.10">
    <property type="match status" value="1"/>
</dbReference>
<dbReference type="SUPFAM" id="SSF52096">
    <property type="entry name" value="ClpP/crotonase"/>
    <property type="match status" value="1"/>
</dbReference>
<dbReference type="GO" id="GO:0006508">
    <property type="term" value="P:proteolysis"/>
    <property type="evidence" value="ECO:0007669"/>
    <property type="project" value="UniProtKB-KW"/>
</dbReference>
<dbReference type="PANTHER" id="PTHR32060">
    <property type="entry name" value="TAIL-SPECIFIC PROTEASE"/>
    <property type="match status" value="1"/>
</dbReference>
<evidence type="ECO:0000313" key="3">
    <source>
        <dbReference type="Proteomes" id="UP001497602"/>
    </source>
</evidence>
<dbReference type="RefSeq" id="WP_348736380.1">
    <property type="nucleotide sequence ID" value="NZ_CAXJRC010000001.1"/>
</dbReference>
<feature type="domain" description="Peptidase S41 N-terminal" evidence="1">
    <location>
        <begin position="30"/>
        <end position="85"/>
    </location>
</feature>
<keyword evidence="3" id="KW-1185">Reference proteome</keyword>
<dbReference type="PANTHER" id="PTHR32060:SF22">
    <property type="entry name" value="CARBOXYL-TERMINAL-PROCESSING PEPTIDASE 3, CHLOROPLASTIC"/>
    <property type="match status" value="1"/>
</dbReference>
<proteinExistence type="predicted"/>